<accession>A0A7W5JVC9</accession>
<dbReference type="GO" id="GO:0000976">
    <property type="term" value="F:transcription cis-regulatory region binding"/>
    <property type="evidence" value="ECO:0007669"/>
    <property type="project" value="TreeGrafter"/>
</dbReference>
<dbReference type="InterPro" id="IPR001647">
    <property type="entry name" value="HTH_TetR"/>
</dbReference>
<dbReference type="InterPro" id="IPR009057">
    <property type="entry name" value="Homeodomain-like_sf"/>
</dbReference>
<evidence type="ECO:0000256" key="4">
    <source>
        <dbReference type="PROSITE-ProRule" id="PRU00335"/>
    </source>
</evidence>
<evidence type="ECO:0000256" key="2">
    <source>
        <dbReference type="ARBA" id="ARBA00023125"/>
    </source>
</evidence>
<dbReference type="PRINTS" id="PR00455">
    <property type="entry name" value="HTHTETR"/>
</dbReference>
<dbReference type="AlphaFoldDB" id="A0A7W5JVC9"/>
<dbReference type="Proteomes" id="UP000565572">
    <property type="component" value="Unassembled WGS sequence"/>
</dbReference>
<keyword evidence="3" id="KW-0804">Transcription</keyword>
<dbReference type="PROSITE" id="PS50977">
    <property type="entry name" value="HTH_TETR_2"/>
    <property type="match status" value="1"/>
</dbReference>
<evidence type="ECO:0000256" key="1">
    <source>
        <dbReference type="ARBA" id="ARBA00023015"/>
    </source>
</evidence>
<keyword evidence="1" id="KW-0805">Transcription regulation</keyword>
<dbReference type="GO" id="GO:0003700">
    <property type="term" value="F:DNA-binding transcription factor activity"/>
    <property type="evidence" value="ECO:0007669"/>
    <property type="project" value="TreeGrafter"/>
</dbReference>
<dbReference type="EMBL" id="JACHZG010000001">
    <property type="protein sequence ID" value="MBB3326968.1"/>
    <property type="molecule type" value="Genomic_DNA"/>
</dbReference>
<reference evidence="6 7" key="1">
    <citation type="submission" date="2020-08" db="EMBL/GenBank/DDBJ databases">
        <title>Sequencing the genomes of 1000 actinobacteria strains.</title>
        <authorList>
            <person name="Klenk H.-P."/>
        </authorList>
    </citation>
    <scope>NUCLEOTIDE SEQUENCE [LARGE SCALE GENOMIC DNA]</scope>
    <source>
        <strain evidence="6 7">DSM 11053</strain>
    </source>
</reference>
<gene>
    <name evidence="6" type="ORF">FHX39_001912</name>
</gene>
<feature type="domain" description="HTH tetR-type" evidence="5">
    <location>
        <begin position="21"/>
        <end position="81"/>
    </location>
</feature>
<dbReference type="Gene3D" id="1.10.357.10">
    <property type="entry name" value="Tetracycline Repressor, domain 2"/>
    <property type="match status" value="1"/>
</dbReference>
<organism evidence="6 7">
    <name type="scientific">Microlunatus antarcticus</name>
    <dbReference type="NCBI Taxonomy" id="53388"/>
    <lineage>
        <taxon>Bacteria</taxon>
        <taxon>Bacillati</taxon>
        <taxon>Actinomycetota</taxon>
        <taxon>Actinomycetes</taxon>
        <taxon>Propionibacteriales</taxon>
        <taxon>Propionibacteriaceae</taxon>
        <taxon>Microlunatus</taxon>
    </lineage>
</organism>
<feature type="DNA-binding region" description="H-T-H motif" evidence="4">
    <location>
        <begin position="44"/>
        <end position="63"/>
    </location>
</feature>
<proteinExistence type="predicted"/>
<dbReference type="RefSeq" id="WP_332836756.1">
    <property type="nucleotide sequence ID" value="NZ_JACHZG010000001.1"/>
</dbReference>
<keyword evidence="2 4" id="KW-0238">DNA-binding</keyword>
<evidence type="ECO:0000313" key="7">
    <source>
        <dbReference type="Proteomes" id="UP000565572"/>
    </source>
</evidence>
<protein>
    <submittedName>
        <fullName evidence="6">AcrR family transcriptional regulator</fullName>
    </submittedName>
</protein>
<dbReference type="Pfam" id="PF00440">
    <property type="entry name" value="TetR_N"/>
    <property type="match status" value="1"/>
</dbReference>
<evidence type="ECO:0000313" key="6">
    <source>
        <dbReference type="EMBL" id="MBB3326968.1"/>
    </source>
</evidence>
<evidence type="ECO:0000259" key="5">
    <source>
        <dbReference type="PROSITE" id="PS50977"/>
    </source>
</evidence>
<dbReference type="PANTHER" id="PTHR30055:SF234">
    <property type="entry name" value="HTH-TYPE TRANSCRIPTIONAL REGULATOR BETI"/>
    <property type="match status" value="1"/>
</dbReference>
<comment type="caution">
    <text evidence="6">The sequence shown here is derived from an EMBL/GenBank/DDBJ whole genome shotgun (WGS) entry which is preliminary data.</text>
</comment>
<dbReference type="SUPFAM" id="SSF46689">
    <property type="entry name" value="Homeodomain-like"/>
    <property type="match status" value="1"/>
</dbReference>
<keyword evidence="7" id="KW-1185">Reference proteome</keyword>
<dbReference type="InterPro" id="IPR050109">
    <property type="entry name" value="HTH-type_TetR-like_transc_reg"/>
</dbReference>
<dbReference type="PANTHER" id="PTHR30055">
    <property type="entry name" value="HTH-TYPE TRANSCRIPTIONAL REGULATOR RUTR"/>
    <property type="match status" value="1"/>
</dbReference>
<sequence>MTQQPPAPTPVPSSLVERKRLLVRQRIVEAADELFSARGFGDVSVTDIAARADVGRSTFFRYFGDKTEVVFAKEQAMLDAIAEAEGDRTAGAARTAAEAVAQLRPLVIDLCDRAAGDQEAFERHYELLEQHLELRARDALKTQQIAGRLGDVLRSRGTEETLAVFAAQIALACYQSARQRASTAGSLTRAAEDAFQEALGLGRG</sequence>
<name>A0A7W5JVC9_9ACTN</name>
<evidence type="ECO:0000256" key="3">
    <source>
        <dbReference type="ARBA" id="ARBA00023163"/>
    </source>
</evidence>